<comment type="caution">
    <text evidence="1">The sequence shown here is derived from an EMBL/GenBank/DDBJ whole genome shotgun (WGS) entry which is preliminary data.</text>
</comment>
<dbReference type="Proteomes" id="UP000305836">
    <property type="component" value="Unassembled WGS sequence"/>
</dbReference>
<keyword evidence="2" id="KW-1185">Reference proteome</keyword>
<dbReference type="OrthoDB" id="7058782at2"/>
<protein>
    <submittedName>
        <fullName evidence="1">Uncharacterized protein</fullName>
    </submittedName>
</protein>
<evidence type="ECO:0000313" key="2">
    <source>
        <dbReference type="Proteomes" id="UP000305836"/>
    </source>
</evidence>
<sequence>MVLRPAAYPFVPKSNAHLLPGHIWGIPLRDGRSACGVVVAVPTAEEAPHQAINSRTFAAGCGR</sequence>
<evidence type="ECO:0000313" key="1">
    <source>
        <dbReference type="EMBL" id="TKK74610.1"/>
    </source>
</evidence>
<dbReference type="EMBL" id="SZPZ01000006">
    <property type="protein sequence ID" value="TKK74610.1"/>
    <property type="molecule type" value="Genomic_DNA"/>
</dbReference>
<name>A0A4U3LGN5_9ACTN</name>
<accession>A0A4U3LGN5</accession>
<reference evidence="1 2" key="1">
    <citation type="submission" date="2019-04" db="EMBL/GenBank/DDBJ databases">
        <title>Kribbella sp. NEAU-THZ 27 nov., a novel actinomycete isolated from soil.</title>
        <authorList>
            <person name="Duan L."/>
        </authorList>
    </citation>
    <scope>NUCLEOTIDE SEQUENCE [LARGE SCALE GENOMIC DNA]</scope>
    <source>
        <strain evidence="2">NEAU-THZ27</strain>
    </source>
</reference>
<dbReference type="AlphaFoldDB" id="A0A4U3LGN5"/>
<gene>
    <name evidence="1" type="ORF">FDA38_38300</name>
</gene>
<organism evidence="1 2">
    <name type="scientific">Kribbella jiaozuonensis</name>
    <dbReference type="NCBI Taxonomy" id="2575441"/>
    <lineage>
        <taxon>Bacteria</taxon>
        <taxon>Bacillati</taxon>
        <taxon>Actinomycetota</taxon>
        <taxon>Actinomycetes</taxon>
        <taxon>Propionibacteriales</taxon>
        <taxon>Kribbellaceae</taxon>
        <taxon>Kribbella</taxon>
    </lineage>
</organism>
<proteinExistence type="predicted"/>